<accession>A0AAD4H1B0</accession>
<sequence>ATVNDFAQTSFIDNCPLVLQQMIEGHIIQNPSITLVQLFQYATEMDRIYSFKPDTGPKTNSSAIASAPLISSLASPPSSQATPMEIDHIQIALNNINQRFNRLERNMGHNNNHNNNSNYNNGHPPRLTPDDREWCRRNNACFRCRKPGHAANNCFKYNNNTNNKNNNNNNNNNNKPPGRWVYQVTVGDSCESGKASDDQA</sequence>
<keyword evidence="1" id="KW-0479">Metal-binding</keyword>
<dbReference type="GO" id="GO:0008270">
    <property type="term" value="F:zinc ion binding"/>
    <property type="evidence" value="ECO:0007669"/>
    <property type="project" value="UniProtKB-KW"/>
</dbReference>
<evidence type="ECO:0000313" key="4">
    <source>
        <dbReference type="EMBL" id="KAG0247516.1"/>
    </source>
</evidence>
<dbReference type="EMBL" id="JAAAIL010004631">
    <property type="protein sequence ID" value="KAG0247516.1"/>
    <property type="molecule type" value="Genomic_DNA"/>
</dbReference>
<dbReference type="InterPro" id="IPR036875">
    <property type="entry name" value="Znf_CCHC_sf"/>
</dbReference>
<feature type="domain" description="CCHC-type" evidence="3">
    <location>
        <begin position="141"/>
        <end position="154"/>
    </location>
</feature>
<keyword evidence="5" id="KW-1185">Reference proteome</keyword>
<feature type="compositionally biased region" description="Low complexity" evidence="2">
    <location>
        <begin position="158"/>
        <end position="175"/>
    </location>
</feature>
<organism evidence="4 5">
    <name type="scientific">Linnemannia exigua</name>
    <dbReference type="NCBI Taxonomy" id="604196"/>
    <lineage>
        <taxon>Eukaryota</taxon>
        <taxon>Fungi</taxon>
        <taxon>Fungi incertae sedis</taxon>
        <taxon>Mucoromycota</taxon>
        <taxon>Mortierellomycotina</taxon>
        <taxon>Mortierellomycetes</taxon>
        <taxon>Mortierellales</taxon>
        <taxon>Mortierellaceae</taxon>
        <taxon>Linnemannia</taxon>
    </lineage>
</organism>
<feature type="non-terminal residue" evidence="4">
    <location>
        <position position="1"/>
    </location>
</feature>
<dbReference type="Proteomes" id="UP001194580">
    <property type="component" value="Unassembled WGS sequence"/>
</dbReference>
<dbReference type="InterPro" id="IPR001878">
    <property type="entry name" value="Znf_CCHC"/>
</dbReference>
<dbReference type="PROSITE" id="PS50158">
    <property type="entry name" value="ZF_CCHC"/>
    <property type="match status" value="1"/>
</dbReference>
<evidence type="ECO:0000259" key="3">
    <source>
        <dbReference type="PROSITE" id="PS50158"/>
    </source>
</evidence>
<dbReference type="Gene3D" id="4.10.60.10">
    <property type="entry name" value="Zinc finger, CCHC-type"/>
    <property type="match status" value="1"/>
</dbReference>
<dbReference type="GO" id="GO:0003676">
    <property type="term" value="F:nucleic acid binding"/>
    <property type="evidence" value="ECO:0007669"/>
    <property type="project" value="InterPro"/>
</dbReference>
<protein>
    <recommendedName>
        <fullName evidence="3">CCHC-type domain-containing protein</fullName>
    </recommendedName>
</protein>
<keyword evidence="1" id="KW-0862">Zinc</keyword>
<evidence type="ECO:0000256" key="1">
    <source>
        <dbReference type="PROSITE-ProRule" id="PRU00047"/>
    </source>
</evidence>
<comment type="caution">
    <text evidence="4">The sequence shown here is derived from an EMBL/GenBank/DDBJ whole genome shotgun (WGS) entry which is preliminary data.</text>
</comment>
<proteinExistence type="predicted"/>
<feature type="region of interest" description="Disordered" evidence="2">
    <location>
        <begin position="158"/>
        <end position="179"/>
    </location>
</feature>
<evidence type="ECO:0000256" key="2">
    <source>
        <dbReference type="SAM" id="MobiDB-lite"/>
    </source>
</evidence>
<feature type="region of interest" description="Disordered" evidence="2">
    <location>
        <begin position="106"/>
        <end position="126"/>
    </location>
</feature>
<name>A0AAD4H1B0_9FUNG</name>
<reference evidence="4" key="1">
    <citation type="journal article" date="2020" name="Fungal Divers.">
        <title>Resolving the Mortierellaceae phylogeny through synthesis of multi-gene phylogenetics and phylogenomics.</title>
        <authorList>
            <person name="Vandepol N."/>
            <person name="Liber J."/>
            <person name="Desiro A."/>
            <person name="Na H."/>
            <person name="Kennedy M."/>
            <person name="Barry K."/>
            <person name="Grigoriev I.V."/>
            <person name="Miller A.N."/>
            <person name="O'Donnell K."/>
            <person name="Stajich J.E."/>
            <person name="Bonito G."/>
        </authorList>
    </citation>
    <scope>NUCLEOTIDE SEQUENCE</scope>
    <source>
        <strain evidence="4">NRRL 28262</strain>
    </source>
</reference>
<keyword evidence="1" id="KW-0863">Zinc-finger</keyword>
<evidence type="ECO:0000313" key="5">
    <source>
        <dbReference type="Proteomes" id="UP001194580"/>
    </source>
</evidence>
<feature type="compositionally biased region" description="Low complexity" evidence="2">
    <location>
        <begin position="108"/>
        <end position="123"/>
    </location>
</feature>
<dbReference type="AlphaFoldDB" id="A0AAD4H1B0"/>
<gene>
    <name evidence="4" type="ORF">BGZ95_008633</name>
</gene>
<dbReference type="SUPFAM" id="SSF57756">
    <property type="entry name" value="Retrovirus zinc finger-like domains"/>
    <property type="match status" value="1"/>
</dbReference>